<keyword evidence="2" id="KW-1185">Reference proteome</keyword>
<evidence type="ECO:0000313" key="1">
    <source>
        <dbReference type="EMBL" id="GGF83829.1"/>
    </source>
</evidence>
<proteinExistence type="predicted"/>
<dbReference type="EMBL" id="BMKR01000011">
    <property type="protein sequence ID" value="GGF83829.1"/>
    <property type="molecule type" value="Genomic_DNA"/>
</dbReference>
<evidence type="ECO:0000313" key="2">
    <source>
        <dbReference type="Proteomes" id="UP000637643"/>
    </source>
</evidence>
<reference evidence="1" key="2">
    <citation type="submission" date="2020-09" db="EMBL/GenBank/DDBJ databases">
        <authorList>
            <person name="Sun Q."/>
            <person name="Zhou Y."/>
        </authorList>
    </citation>
    <scope>NUCLEOTIDE SEQUENCE</scope>
    <source>
        <strain evidence="1">CGMCC 1.16134</strain>
    </source>
</reference>
<name>A0A917FJL5_9BACL</name>
<gene>
    <name evidence="1" type="ORF">GCM10010912_31250</name>
</gene>
<dbReference type="AlphaFoldDB" id="A0A917FJL5"/>
<dbReference type="Proteomes" id="UP000637643">
    <property type="component" value="Unassembled WGS sequence"/>
</dbReference>
<protein>
    <submittedName>
        <fullName evidence="1">Uncharacterized protein</fullName>
    </submittedName>
</protein>
<sequence length="42" mass="4896">MNEYRYSKPSNMLYFRNLAAVQSSAALTRALSFEQVYLFSVK</sequence>
<reference evidence="1" key="1">
    <citation type="journal article" date="2014" name="Int. J. Syst. Evol. Microbiol.">
        <title>Complete genome sequence of Corynebacterium casei LMG S-19264T (=DSM 44701T), isolated from a smear-ripened cheese.</title>
        <authorList>
            <consortium name="US DOE Joint Genome Institute (JGI-PGF)"/>
            <person name="Walter F."/>
            <person name="Albersmeier A."/>
            <person name="Kalinowski J."/>
            <person name="Ruckert C."/>
        </authorList>
    </citation>
    <scope>NUCLEOTIDE SEQUENCE</scope>
    <source>
        <strain evidence="1">CGMCC 1.16134</strain>
    </source>
</reference>
<comment type="caution">
    <text evidence="1">The sequence shown here is derived from an EMBL/GenBank/DDBJ whole genome shotgun (WGS) entry which is preliminary data.</text>
</comment>
<organism evidence="1 2">
    <name type="scientific">Paenibacillus albidus</name>
    <dbReference type="NCBI Taxonomy" id="2041023"/>
    <lineage>
        <taxon>Bacteria</taxon>
        <taxon>Bacillati</taxon>
        <taxon>Bacillota</taxon>
        <taxon>Bacilli</taxon>
        <taxon>Bacillales</taxon>
        <taxon>Paenibacillaceae</taxon>
        <taxon>Paenibacillus</taxon>
    </lineage>
</organism>
<accession>A0A917FJL5</accession>